<dbReference type="FunFam" id="3.30.830.10:FF:000015">
    <property type="entry name" value="Putative zinc metalloprotease"/>
    <property type="match status" value="1"/>
</dbReference>
<dbReference type="Pfam" id="PF00675">
    <property type="entry name" value="Peptidase_M16"/>
    <property type="match status" value="1"/>
</dbReference>
<evidence type="ECO:0000313" key="3">
    <source>
        <dbReference type="Proteomes" id="UP000190423"/>
    </source>
</evidence>
<dbReference type="Pfam" id="PF22516">
    <property type="entry name" value="PreP_C"/>
    <property type="match status" value="1"/>
</dbReference>
<dbReference type="OrthoDB" id="9762027at2"/>
<dbReference type="PANTHER" id="PTHR43016">
    <property type="entry name" value="PRESEQUENCE PROTEASE"/>
    <property type="match status" value="1"/>
</dbReference>
<dbReference type="SUPFAM" id="SSF63411">
    <property type="entry name" value="LuxS/MPP-like metallohydrolase"/>
    <property type="match status" value="4"/>
</dbReference>
<dbReference type="Proteomes" id="UP000190423">
    <property type="component" value="Unassembled WGS sequence"/>
</dbReference>
<dbReference type="InterPro" id="IPR007863">
    <property type="entry name" value="Peptidase_M16_C"/>
</dbReference>
<dbReference type="RefSeq" id="WP_078932348.1">
    <property type="nucleotide sequence ID" value="NZ_FUWG01000003.1"/>
</dbReference>
<organism evidence="2 3">
    <name type="scientific">Treponema porcinum</name>
    <dbReference type="NCBI Taxonomy" id="261392"/>
    <lineage>
        <taxon>Bacteria</taxon>
        <taxon>Pseudomonadati</taxon>
        <taxon>Spirochaetota</taxon>
        <taxon>Spirochaetia</taxon>
        <taxon>Spirochaetales</taxon>
        <taxon>Treponemataceae</taxon>
        <taxon>Treponema</taxon>
    </lineage>
</organism>
<gene>
    <name evidence="2" type="ORF">SAMN02745149_00421</name>
</gene>
<dbReference type="Gene3D" id="3.30.830.10">
    <property type="entry name" value="Metalloenzyme, LuxS/M16 peptidase-like"/>
    <property type="match status" value="4"/>
</dbReference>
<dbReference type="Pfam" id="PF05193">
    <property type="entry name" value="Peptidase_M16_C"/>
    <property type="match status" value="1"/>
</dbReference>
<accession>A0A1T4JJG2</accession>
<evidence type="ECO:0000313" key="2">
    <source>
        <dbReference type="EMBL" id="SJZ30273.1"/>
    </source>
</evidence>
<evidence type="ECO:0000259" key="1">
    <source>
        <dbReference type="SMART" id="SM01264"/>
    </source>
</evidence>
<dbReference type="GO" id="GO:0046872">
    <property type="term" value="F:metal ion binding"/>
    <property type="evidence" value="ECO:0007669"/>
    <property type="project" value="InterPro"/>
</dbReference>
<dbReference type="STRING" id="261392.SAMN02745149_00421"/>
<feature type="domain" description="Peptidase M16C associated" evidence="1">
    <location>
        <begin position="481"/>
        <end position="745"/>
    </location>
</feature>
<dbReference type="InterPro" id="IPR055130">
    <property type="entry name" value="PreP_C"/>
</dbReference>
<dbReference type="EMBL" id="FUWG01000003">
    <property type="protein sequence ID" value="SJZ30273.1"/>
    <property type="molecule type" value="Genomic_DNA"/>
</dbReference>
<dbReference type="InterPro" id="IPR011765">
    <property type="entry name" value="Pept_M16_N"/>
</dbReference>
<sequence>MTTYMCDFKQFPETYKGFELISINTIPDCASTGIYLRHKKTGLEVFHLLNDDEENLFAFAFRTPAKNSTGAAHILEHSVFCGSQKFPLKEPFTNMMNQSVNTFLNALTYSDKTVYPSASMIKSDYYNLMDVYADAVFFPLLKKEAFMQEAHRLELNENGNFEIQGVVYNEMKGNYSSFESVASDAQIRSVYPDTNYAFDSGGDPEHIPSFSYEDFRNFHKKYYRPDNCLLFLYGNIRTEEQLDFLQEHLLDRLEKTVPMAEEHHSYPFVSPEFIEMETQKPFENPVTVRAEAPDAGATGATVTVNWLCGQTADLQSYMECAFLSEVLSGHDGSPLTKALIDSDLGDDIAPVSGCINEARQFFFALGLHGVKTRNEKKVYALIFKELERLCTKGIDQNDIDSAIMTAEFSNREAVRSGGPYSLVLLERALNSWNYGGAPADGLFYRSTFDIIRKNCEAEPKYVENLIKKYLLDNKNCSFVMVKPSKKYLSARNKAEKKLIASLSKTADRNIIQKELDELHSYQNHRETEEEVACIPRLNISDLNTNVEKIHTEINVVDANGASVPLFTNTENTNGIAYLELWIPADVLSPEEYKYLPLYAYCAPNTGWNGKDWAECAQETAVHTGGITCRLFTNTSPNTEKSAALRKSLSKYNCTDRDWLIFSVRMTGEKTDDALKVFAECFSTYNFSDTKRLATLTAEAYGTIKSAVIPRGNKLAGTRAQAVKTHTNTVDEIWKGITQLFAIKAISEENPKNLSEHFSALTEKLRSAGALIHITADSETMQNLLPKMNDFASGLRLVPPAEKTVADEAAFLRQIVLPGEKEPCRNETFVISSQVGYAAAAINSSYFGTAENPSELVLSHYLSGTSLWERIRTTGGAYGAYAGCANLSGLFVLTTYRDPAPQKSLKTFGECLKDAAENPIGQDELLRMITGTYGDEVQPRSPYGRGNIGLIRTLYCISDEERQQKLTGLLNVTAEQIQQTAMHIHSHFDTCRTAVLCNKSEKITGVIIDLPL</sequence>
<dbReference type="SMART" id="SM01264">
    <property type="entry name" value="M16C_associated"/>
    <property type="match status" value="1"/>
</dbReference>
<dbReference type="InterPro" id="IPR011249">
    <property type="entry name" value="Metalloenz_LuxS/M16"/>
</dbReference>
<name>A0A1T4JJG2_TREPO</name>
<dbReference type="InterPro" id="IPR013578">
    <property type="entry name" value="Peptidase_M16C_assoc"/>
</dbReference>
<reference evidence="2 3" key="1">
    <citation type="submission" date="2017-02" db="EMBL/GenBank/DDBJ databases">
        <authorList>
            <person name="Peterson S.W."/>
        </authorList>
    </citation>
    <scope>NUCLEOTIDE SEQUENCE [LARGE SCALE GENOMIC DNA]</scope>
    <source>
        <strain evidence="2 3">ATCC BAA-908</strain>
    </source>
</reference>
<dbReference type="Pfam" id="PF08367">
    <property type="entry name" value="M16C_assoc"/>
    <property type="match status" value="1"/>
</dbReference>
<dbReference type="AlphaFoldDB" id="A0A1T4JJG2"/>
<proteinExistence type="predicted"/>
<dbReference type="GO" id="GO:0016485">
    <property type="term" value="P:protein processing"/>
    <property type="evidence" value="ECO:0007669"/>
    <property type="project" value="TreeGrafter"/>
</dbReference>
<protein>
    <recommendedName>
        <fullName evidence="1">Peptidase M16C associated domain-containing protein</fullName>
    </recommendedName>
</protein>
<dbReference type="PANTHER" id="PTHR43016:SF13">
    <property type="entry name" value="PRESEQUENCE PROTEASE, MITOCHONDRIAL"/>
    <property type="match status" value="1"/>
</dbReference>
<dbReference type="GeneID" id="78315741"/>
<keyword evidence="3" id="KW-1185">Reference proteome</keyword>
<dbReference type="GO" id="GO:0004222">
    <property type="term" value="F:metalloendopeptidase activity"/>
    <property type="evidence" value="ECO:0007669"/>
    <property type="project" value="TreeGrafter"/>
</dbReference>